<name>A0A6H0A030_ECOLX</name>
<sequence>MWLAYFVLVDVSAKYVLREARQCRCGIVKNITFAVGGADERNVQQTCVLIPLLRILCRFHVYWCWLK</sequence>
<keyword evidence="1" id="KW-0614">Plasmid</keyword>
<geneLocation type="plasmid" evidence="1">
    <name>pHNPK9-FOS</name>
</geneLocation>
<proteinExistence type="predicted"/>
<reference evidence="1" key="1">
    <citation type="submission" date="2020-02" db="EMBL/GenBank/DDBJ databases">
        <title>A plasmid of E.coi PK9.</title>
        <authorList>
            <person name="Liu J.H."/>
            <person name="Huang Y."/>
            <person name="Lv L.C."/>
        </authorList>
    </citation>
    <scope>NUCLEOTIDE SEQUENCE</scope>
    <source>
        <strain evidence="1">PK9</strain>
        <plasmid evidence="1">pHNPK9-FOS</plasmid>
    </source>
</reference>
<accession>A0A6H0A030</accession>
<dbReference type="AlphaFoldDB" id="A0A6H0A030"/>
<protein>
    <submittedName>
        <fullName evidence="1">Uncharacterized protein</fullName>
    </submittedName>
</protein>
<organism evidence="1">
    <name type="scientific">Escherichia coli</name>
    <dbReference type="NCBI Taxonomy" id="562"/>
    <lineage>
        <taxon>Bacteria</taxon>
        <taxon>Pseudomonadati</taxon>
        <taxon>Pseudomonadota</taxon>
        <taxon>Gammaproteobacteria</taxon>
        <taxon>Enterobacterales</taxon>
        <taxon>Enterobacteriaceae</taxon>
        <taxon>Escherichia</taxon>
    </lineage>
</organism>
<dbReference type="EMBL" id="MT074415">
    <property type="protein sequence ID" value="QIS31040.1"/>
    <property type="molecule type" value="Genomic_DNA"/>
</dbReference>
<evidence type="ECO:0000313" key="1">
    <source>
        <dbReference type="EMBL" id="QIS31040.1"/>
    </source>
</evidence>